<dbReference type="InterPro" id="IPR036188">
    <property type="entry name" value="FAD/NAD-bd_sf"/>
</dbReference>
<dbReference type="SUPFAM" id="SSF54373">
    <property type="entry name" value="FAD-linked reductases, C-terminal domain"/>
    <property type="match status" value="1"/>
</dbReference>
<dbReference type="InterPro" id="IPR002938">
    <property type="entry name" value="FAD-bd"/>
</dbReference>
<keyword evidence="2" id="KW-0520">NAD</keyword>
<dbReference type="Gene3D" id="3.50.50.60">
    <property type="entry name" value="FAD/NAD(P)-binding domain"/>
    <property type="match status" value="1"/>
</dbReference>
<keyword evidence="6" id="KW-1185">Reference proteome</keyword>
<evidence type="ECO:0000256" key="3">
    <source>
        <dbReference type="NCBIfam" id="TIGR02360"/>
    </source>
</evidence>
<evidence type="ECO:0000256" key="1">
    <source>
        <dbReference type="ARBA" id="ARBA00023002"/>
    </source>
</evidence>
<evidence type="ECO:0000313" key="6">
    <source>
        <dbReference type="Proteomes" id="UP000050342"/>
    </source>
</evidence>
<gene>
    <name evidence="5" type="ORF">AQS70_00080</name>
</gene>
<dbReference type="PANTHER" id="PTHR43476">
    <property type="entry name" value="3-(3-HYDROXY-PHENYL)PROPIONATE/3-HYDROXYCINNAMIC ACID HYDROXYLASE"/>
    <property type="match status" value="1"/>
</dbReference>
<dbReference type="Pfam" id="PF01494">
    <property type="entry name" value="FAD_binding_3"/>
    <property type="match status" value="1"/>
</dbReference>
<dbReference type="InterPro" id="IPR050631">
    <property type="entry name" value="PheA/TfdB_FAD_monoxygenase"/>
</dbReference>
<evidence type="ECO:0000256" key="2">
    <source>
        <dbReference type="ARBA" id="ARBA00023027"/>
    </source>
</evidence>
<sequence length="394" mass="44084">MRTQVAIIGAGPSGLLLGQLLHNAGIDNVILERQTADYVLGRIRAGVLEQGMIDLLRQAGVSQRMDAEGQVHDGFELALDGRRVHIDLKGLTGGKSVMVYGQTEVTRDLMAARTAAGAQTLYSASHVQPHDMKTDAPYITFEKNGETWRLDCDYIAGCDGFHGVARQSIPSEVLKVFERVYPFGWLGVLADTPPVNDELVYAKHKRGFALCSQRSATRSRYYLQVPADEKAQDWSDQRFWDELKTRLPAELSERLVTGPSIEKSIAPLRSFVVEPMQFGRLFLVGDAAHIVPPTGAKGLNLAASDVSTLFKILLKVYTEGRTDLLERYSEVCLRRIWKAERFSWWMTSMLHRFADSDEFSQRITDSELAYFIDSEAGRTTIAENYVGLPYETIE</sequence>
<dbReference type="AlphaFoldDB" id="A0A0Q1CKW4"/>
<feature type="domain" description="FAD-binding" evidence="4">
    <location>
        <begin position="2"/>
        <end position="343"/>
    </location>
</feature>
<dbReference type="PANTHER" id="PTHR43476:SF4">
    <property type="entry name" value="BLR0106 PROTEIN"/>
    <property type="match status" value="1"/>
</dbReference>
<dbReference type="GO" id="GO:0071949">
    <property type="term" value="F:FAD binding"/>
    <property type="evidence" value="ECO:0007669"/>
    <property type="project" value="InterPro"/>
</dbReference>
<dbReference type="NCBIfam" id="NF006091">
    <property type="entry name" value="PRK08243.1"/>
    <property type="match status" value="1"/>
</dbReference>
<evidence type="ECO:0000313" key="5">
    <source>
        <dbReference type="EMBL" id="KQB55565.1"/>
    </source>
</evidence>
<comment type="caution">
    <text evidence="5">The sequence shown here is derived from an EMBL/GenBank/DDBJ whole genome shotgun (WGS) entry which is preliminary data.</text>
</comment>
<dbReference type="GO" id="GO:0043639">
    <property type="term" value="P:benzoate catabolic process"/>
    <property type="evidence" value="ECO:0007669"/>
    <property type="project" value="InterPro"/>
</dbReference>
<dbReference type="PRINTS" id="PR00420">
    <property type="entry name" value="RNGMNOXGNASE"/>
</dbReference>
<keyword evidence="1 5" id="KW-0560">Oxidoreductase</keyword>
<dbReference type="GO" id="GO:0018659">
    <property type="term" value="F:4-hydroxybenzoate 3-monooxygenase activity"/>
    <property type="evidence" value="ECO:0007669"/>
    <property type="project" value="UniProtKB-UniRule"/>
</dbReference>
<organism evidence="5 6">
    <name type="scientific">Pseudomonas endophytica</name>
    <dbReference type="NCBI Taxonomy" id="1563157"/>
    <lineage>
        <taxon>Bacteria</taxon>
        <taxon>Pseudomonadati</taxon>
        <taxon>Pseudomonadota</taxon>
        <taxon>Gammaproteobacteria</taxon>
        <taxon>Pseudomonadales</taxon>
        <taxon>Pseudomonadaceae</taxon>
        <taxon>Pseudomonas</taxon>
    </lineage>
</organism>
<accession>A0A0Q1CKW4</accession>
<name>A0A0Q1CKW4_9PSED</name>
<protein>
    <recommendedName>
        <fullName evidence="3">4-hydroxybenzoate 3-monooxygenase</fullName>
        <ecNumber evidence="3">1.14.13.2</ecNumber>
    </recommendedName>
</protein>
<dbReference type="RefSeq" id="WP_055100912.1">
    <property type="nucleotide sequence ID" value="NZ_LLWH01000001.1"/>
</dbReference>
<dbReference type="SUPFAM" id="SSF51905">
    <property type="entry name" value="FAD/NAD(P)-binding domain"/>
    <property type="match status" value="1"/>
</dbReference>
<dbReference type="STRING" id="1563157.AQS70_00080"/>
<dbReference type="EC" id="1.14.13.2" evidence="3"/>
<reference evidence="5 6" key="1">
    <citation type="submission" date="2015-10" db="EMBL/GenBank/DDBJ databases">
        <title>Pseudomonas helleri sp. nov. and Pseudomonas weihenstephanensis sp. nov., isolated from raw cows milk.</title>
        <authorList>
            <person name="Von Neubeck M."/>
            <person name="Huptas C."/>
            <person name="Wenning M."/>
            <person name="Scherer S."/>
        </authorList>
    </citation>
    <scope>NUCLEOTIDE SEQUENCE [LARGE SCALE GENOMIC DNA]</scope>
    <source>
        <strain evidence="5 6">BSTT44</strain>
    </source>
</reference>
<dbReference type="NCBIfam" id="TIGR02360">
    <property type="entry name" value="pbenz_hydroxyl"/>
    <property type="match status" value="1"/>
</dbReference>
<proteinExistence type="predicted"/>
<dbReference type="Gene3D" id="3.30.9.10">
    <property type="entry name" value="D-Amino Acid Oxidase, subunit A, domain 2"/>
    <property type="match status" value="1"/>
</dbReference>
<keyword evidence="5" id="KW-0503">Monooxygenase</keyword>
<dbReference type="EMBL" id="LLWH01000001">
    <property type="protein sequence ID" value="KQB55565.1"/>
    <property type="molecule type" value="Genomic_DNA"/>
</dbReference>
<evidence type="ECO:0000259" key="4">
    <source>
        <dbReference type="Pfam" id="PF01494"/>
    </source>
</evidence>
<dbReference type="InterPro" id="IPR012733">
    <property type="entry name" value="HB_mOase"/>
</dbReference>
<dbReference type="Proteomes" id="UP000050342">
    <property type="component" value="Unassembled WGS sequence"/>
</dbReference>
<dbReference type="OrthoDB" id="8672648at2"/>